<comment type="similarity">
    <text evidence="1">Belongs to the peptidase M24 family.</text>
</comment>
<evidence type="ECO:0000259" key="3">
    <source>
        <dbReference type="Pfam" id="PF00557"/>
    </source>
</evidence>
<evidence type="ECO:0000313" key="5">
    <source>
        <dbReference type="WBParaSite" id="nRc.2.0.1.t06606-RA"/>
    </source>
</evidence>
<dbReference type="WBParaSite" id="nRc.2.0.1.t06606-RA">
    <property type="protein sequence ID" value="nRc.2.0.1.t06606-RA"/>
    <property type="gene ID" value="nRc.2.0.1.g06606"/>
</dbReference>
<dbReference type="FunFam" id="1.10.10.10:FF:000029">
    <property type="entry name" value="Proliferation-associated 2G4, a"/>
    <property type="match status" value="1"/>
</dbReference>
<feature type="region of interest" description="Disordered" evidence="2">
    <location>
        <begin position="1"/>
        <end position="26"/>
    </location>
</feature>
<evidence type="ECO:0000256" key="1">
    <source>
        <dbReference type="ARBA" id="ARBA00007319"/>
    </source>
</evidence>
<dbReference type="PANTHER" id="PTHR10804">
    <property type="entry name" value="PROTEASE FAMILY M24 METHIONYL AMINOPEPTIDASE, AMINOPEPTIDASE P"/>
    <property type="match status" value="1"/>
</dbReference>
<dbReference type="Gene3D" id="1.10.10.10">
    <property type="entry name" value="Winged helix-like DNA-binding domain superfamily/Winged helix DNA-binding domain"/>
    <property type="match status" value="1"/>
</dbReference>
<dbReference type="InterPro" id="IPR036390">
    <property type="entry name" value="WH_DNA-bd_sf"/>
</dbReference>
<dbReference type="Pfam" id="PF00557">
    <property type="entry name" value="Peptidase_M24"/>
    <property type="match status" value="1"/>
</dbReference>
<dbReference type="Proteomes" id="UP000887565">
    <property type="component" value="Unplaced"/>
</dbReference>
<dbReference type="Gene3D" id="3.90.230.10">
    <property type="entry name" value="Creatinase/methionine aminopeptidase superfamily"/>
    <property type="match status" value="1"/>
</dbReference>
<keyword evidence="4" id="KW-1185">Reference proteome</keyword>
<feature type="compositionally biased region" description="Low complexity" evidence="2">
    <location>
        <begin position="1"/>
        <end position="10"/>
    </location>
</feature>
<dbReference type="InterPro" id="IPR047113">
    <property type="entry name" value="PA2G4/ARX1"/>
</dbReference>
<evidence type="ECO:0000313" key="4">
    <source>
        <dbReference type="Proteomes" id="UP000887565"/>
    </source>
</evidence>
<proteinExistence type="inferred from homology"/>
<dbReference type="InterPro" id="IPR000994">
    <property type="entry name" value="Pept_M24"/>
</dbReference>
<dbReference type="PANTHER" id="PTHR10804:SF11">
    <property type="entry name" value="PROLIFERATION-ASSOCIATED PROTEIN 2G4"/>
    <property type="match status" value="1"/>
</dbReference>
<organism evidence="4 5">
    <name type="scientific">Romanomermis culicivorax</name>
    <name type="common">Nematode worm</name>
    <dbReference type="NCBI Taxonomy" id="13658"/>
    <lineage>
        <taxon>Eukaryota</taxon>
        <taxon>Metazoa</taxon>
        <taxon>Ecdysozoa</taxon>
        <taxon>Nematoda</taxon>
        <taxon>Enoplea</taxon>
        <taxon>Dorylaimia</taxon>
        <taxon>Mermithida</taxon>
        <taxon>Mermithoidea</taxon>
        <taxon>Mermithidae</taxon>
        <taxon>Romanomermis</taxon>
    </lineage>
</organism>
<feature type="compositionally biased region" description="Basic and acidic residues" evidence="2">
    <location>
        <begin position="365"/>
        <end position="389"/>
    </location>
</feature>
<dbReference type="InterPro" id="IPR036005">
    <property type="entry name" value="Creatinase/aminopeptidase-like"/>
</dbReference>
<accession>A0A915HZB5</accession>
<reference evidence="5" key="1">
    <citation type="submission" date="2022-11" db="UniProtKB">
        <authorList>
            <consortium name="WormBaseParasite"/>
        </authorList>
    </citation>
    <scope>IDENTIFICATION</scope>
</reference>
<dbReference type="OMA" id="SRMFYSE"/>
<protein>
    <submittedName>
        <fullName evidence="5">Peptidase M24 domain-containing protein</fullName>
    </submittedName>
</protein>
<dbReference type="AlphaFoldDB" id="A0A915HZB5"/>
<dbReference type="SUPFAM" id="SSF55920">
    <property type="entry name" value="Creatinase/aminopeptidase"/>
    <property type="match status" value="1"/>
</dbReference>
<name>A0A915HZB5_ROMCU</name>
<dbReference type="InterPro" id="IPR036388">
    <property type="entry name" value="WH-like_DNA-bd_sf"/>
</dbReference>
<feature type="domain" description="Peptidase M24" evidence="3">
    <location>
        <begin position="36"/>
        <end position="194"/>
    </location>
</feature>
<feature type="region of interest" description="Disordered" evidence="2">
    <location>
        <begin position="349"/>
        <end position="389"/>
    </location>
</feature>
<evidence type="ECO:0000256" key="2">
    <source>
        <dbReference type="SAM" id="MobiDB-lite"/>
    </source>
</evidence>
<dbReference type="CDD" id="cd01089">
    <property type="entry name" value="PA2G4-like"/>
    <property type="match status" value="1"/>
</dbReference>
<dbReference type="SUPFAM" id="SSF46785">
    <property type="entry name" value="Winged helix' DNA-binding domain"/>
    <property type="match status" value="1"/>
</dbReference>
<sequence length="389" mass="43785">MSSRDSSPSDSESENESKNESKYTPANDLVVTKHNMAAAVVNAVLQEIFKKCLPGQSVLELCEFGDKQLTEKTGQLFKKDKEMKKGIAFPTCISVNNCICHYSPLRSEKDVHLSAGDVVKVDLGAHVDGYIASAAHTIVIDEVEDQNKKKITGRKADVILAAHNALETAIRMLKPGQYKNNEITDVIQKIAENGEKQIIQNPGEKQKQDFEKCEFEQYEVYAIDILMSTGEDYPDRKIVSIPLKMKASRVFFSDVDKRFGSLPFTLRIFDDEVKTKMGVVECERHNLMKPFPVLYEKNDEIVAQMKATVLIMPSGILRITTPPNDPTTLYESEHKIQDEKILQITQSSLKQAKKKNKKSPINNIDESKKVVDKRPQEKVKPGKLGERQA</sequence>